<dbReference type="InterPro" id="IPR002937">
    <property type="entry name" value="Amino_oxidase"/>
</dbReference>
<accession>A0ABT5FF73</accession>
<evidence type="ECO:0000313" key="3">
    <source>
        <dbReference type="Proteomes" id="UP001528411"/>
    </source>
</evidence>
<sequence>MKNIAVIGTGVSGLVSAHLLSKRHNVNVFEKNDYIGGHTATVEVNLDGKSYDIDTGFIVFNDRTYPNFQKLLGQISIDEQETEMSFSVLNTLTGLEYNGHNLNSLFAQRKNIFSLTFWRLLRSIVRFNKTCKSLYTEGAIDPNLTLGQFLKDQKFNDFFAQHYILPMGAAIWSTSLTQMRDFPLQFFIQFFYNHGLLNISDRPQWYVIPGGSKNYIPNLIKPFADNIILNSDIAKVIQDETGPIIEFSNGDQQQFDEVILACHSDQALALLDNPTAQQQDILGDIEYSQNEVILHTDTNLLPKHKLAWASWNYQLDDNRDQPAAVTYNMNILMGLKNTPHTFCVTLNQSQNIQPDKVLKKFIYHHPIFNNKSFKAQKRREEICGTNNIHFAGAYWYNGFHEDGVKSALDVTARFGLYL</sequence>
<organism evidence="2 3">
    <name type="scientific">Psychrosphaera algicola</name>
    <dbReference type="NCBI Taxonomy" id="3023714"/>
    <lineage>
        <taxon>Bacteria</taxon>
        <taxon>Pseudomonadati</taxon>
        <taxon>Pseudomonadota</taxon>
        <taxon>Gammaproteobacteria</taxon>
        <taxon>Alteromonadales</taxon>
        <taxon>Pseudoalteromonadaceae</taxon>
        <taxon>Psychrosphaera</taxon>
    </lineage>
</organism>
<proteinExistence type="predicted"/>
<dbReference type="EMBL" id="JAQOMS010000002">
    <property type="protein sequence ID" value="MDC2889267.1"/>
    <property type="molecule type" value="Genomic_DNA"/>
</dbReference>
<dbReference type="Pfam" id="PF01593">
    <property type="entry name" value="Amino_oxidase"/>
    <property type="match status" value="1"/>
</dbReference>
<name>A0ABT5FF73_9GAMM</name>
<protein>
    <submittedName>
        <fullName evidence="2">FAD-dependent oxidoreductase</fullName>
    </submittedName>
</protein>
<evidence type="ECO:0000313" key="2">
    <source>
        <dbReference type="EMBL" id="MDC2889267.1"/>
    </source>
</evidence>
<evidence type="ECO:0000259" key="1">
    <source>
        <dbReference type="Pfam" id="PF01593"/>
    </source>
</evidence>
<keyword evidence="3" id="KW-1185">Reference proteome</keyword>
<feature type="domain" description="Amine oxidase" evidence="1">
    <location>
        <begin position="11"/>
        <end position="305"/>
    </location>
</feature>
<dbReference type="RefSeq" id="WP_272180740.1">
    <property type="nucleotide sequence ID" value="NZ_JAQOMS010000002.1"/>
</dbReference>
<comment type="caution">
    <text evidence="2">The sequence shown here is derived from an EMBL/GenBank/DDBJ whole genome shotgun (WGS) entry which is preliminary data.</text>
</comment>
<dbReference type="PANTHER" id="PTHR42923:SF17">
    <property type="entry name" value="AMINE OXIDASE DOMAIN-CONTAINING PROTEIN"/>
    <property type="match status" value="1"/>
</dbReference>
<dbReference type="Gene3D" id="3.50.50.60">
    <property type="entry name" value="FAD/NAD(P)-binding domain"/>
    <property type="match status" value="1"/>
</dbReference>
<dbReference type="InterPro" id="IPR036188">
    <property type="entry name" value="FAD/NAD-bd_sf"/>
</dbReference>
<dbReference type="Proteomes" id="UP001528411">
    <property type="component" value="Unassembled WGS sequence"/>
</dbReference>
<dbReference type="SUPFAM" id="SSF51905">
    <property type="entry name" value="FAD/NAD(P)-binding domain"/>
    <property type="match status" value="1"/>
</dbReference>
<gene>
    <name evidence="2" type="ORF">PN838_11405</name>
</gene>
<dbReference type="PANTHER" id="PTHR42923">
    <property type="entry name" value="PROTOPORPHYRINOGEN OXIDASE"/>
    <property type="match status" value="1"/>
</dbReference>
<reference evidence="2 3" key="1">
    <citation type="submission" date="2023-01" db="EMBL/GenBank/DDBJ databases">
        <title>Psychrosphaera sp. nov., isolated from marine algae.</title>
        <authorList>
            <person name="Bayburt H."/>
            <person name="Choi B.J."/>
            <person name="Kim J.M."/>
            <person name="Choi D.G."/>
            <person name="Jeon C.O."/>
        </authorList>
    </citation>
    <scope>NUCLEOTIDE SEQUENCE [LARGE SCALE GENOMIC DNA]</scope>
    <source>
        <strain evidence="2 3">G1-22</strain>
    </source>
</reference>
<dbReference type="InterPro" id="IPR050464">
    <property type="entry name" value="Zeta_carotene_desat/Oxidored"/>
</dbReference>